<keyword evidence="2" id="KW-1185">Reference proteome</keyword>
<dbReference type="AlphaFoldDB" id="A0A2G9UXK1"/>
<protein>
    <submittedName>
        <fullName evidence="1">Uncharacterized protein</fullName>
    </submittedName>
</protein>
<dbReference type="EMBL" id="KZ345311">
    <property type="protein sequence ID" value="PIO74240.1"/>
    <property type="molecule type" value="Genomic_DNA"/>
</dbReference>
<proteinExistence type="predicted"/>
<reference evidence="1 2" key="1">
    <citation type="submission" date="2015-09" db="EMBL/GenBank/DDBJ databases">
        <title>Draft genome of the parasitic nematode Teladorsagia circumcincta isolate WARC Sus (inbred).</title>
        <authorList>
            <person name="Mitreva M."/>
        </authorList>
    </citation>
    <scope>NUCLEOTIDE SEQUENCE [LARGE SCALE GENOMIC DNA]</scope>
    <source>
        <strain evidence="1 2">S</strain>
    </source>
</reference>
<name>A0A2G9UXK1_TELCI</name>
<evidence type="ECO:0000313" key="1">
    <source>
        <dbReference type="EMBL" id="PIO74240.1"/>
    </source>
</evidence>
<organism evidence="1 2">
    <name type="scientific">Teladorsagia circumcincta</name>
    <name type="common">Brown stomach worm</name>
    <name type="synonym">Ostertagia circumcincta</name>
    <dbReference type="NCBI Taxonomy" id="45464"/>
    <lineage>
        <taxon>Eukaryota</taxon>
        <taxon>Metazoa</taxon>
        <taxon>Ecdysozoa</taxon>
        <taxon>Nematoda</taxon>
        <taxon>Chromadorea</taxon>
        <taxon>Rhabditida</taxon>
        <taxon>Rhabditina</taxon>
        <taxon>Rhabditomorpha</taxon>
        <taxon>Strongyloidea</taxon>
        <taxon>Trichostrongylidae</taxon>
        <taxon>Teladorsagia</taxon>
    </lineage>
</organism>
<evidence type="ECO:0000313" key="2">
    <source>
        <dbReference type="Proteomes" id="UP000230423"/>
    </source>
</evidence>
<dbReference type="OrthoDB" id="5851617at2759"/>
<sequence>MSEQDFVDSNIGVIIDVLDDVMDVCENDEKKKYVIVAMLDSSLQPLLCNIFPKHRWQQFIELLHRLQCDLVTFSGPTSGPQVAWLLGVIKRPAKY</sequence>
<gene>
    <name evidence="1" type="ORF">TELCIR_03745</name>
</gene>
<dbReference type="Proteomes" id="UP000230423">
    <property type="component" value="Unassembled WGS sequence"/>
</dbReference>
<accession>A0A2G9UXK1</accession>